<comment type="subunit">
    <text evidence="7">Monomer.</text>
</comment>
<dbReference type="PROSITE" id="PS01195">
    <property type="entry name" value="PEPT_TRNA_HYDROL_1"/>
    <property type="match status" value="1"/>
</dbReference>
<organism evidence="10 11">
    <name type="scientific">Mycoplasmopsis felifaucium</name>
    <dbReference type="NCBI Taxonomy" id="35768"/>
    <lineage>
        <taxon>Bacteria</taxon>
        <taxon>Bacillati</taxon>
        <taxon>Mycoplasmatota</taxon>
        <taxon>Mycoplasmoidales</taxon>
        <taxon>Metamycoplasmataceae</taxon>
        <taxon>Mycoplasmopsis</taxon>
    </lineage>
</organism>
<dbReference type="Proteomes" id="UP001477443">
    <property type="component" value="Chromosome"/>
</dbReference>
<dbReference type="GO" id="GO:0004045">
    <property type="term" value="F:peptidyl-tRNA hydrolase activity"/>
    <property type="evidence" value="ECO:0007669"/>
    <property type="project" value="UniProtKB-EC"/>
</dbReference>
<comment type="subcellular location">
    <subcellularLocation>
        <location evidence="7">Cytoplasm</location>
    </subcellularLocation>
</comment>
<comment type="function">
    <text evidence="7">Catalyzes the release of premature peptidyl moieties from peptidyl-tRNA molecules trapped in stalled 50S ribosomal subunits, and thus maintains levels of free tRNAs and 50S ribosomes.</text>
</comment>
<feature type="binding site" evidence="7">
    <location>
        <position position="14"/>
    </location>
    <ligand>
        <name>tRNA</name>
        <dbReference type="ChEBI" id="CHEBI:17843"/>
    </ligand>
</feature>
<comment type="similarity">
    <text evidence="5 7 9">Belongs to the PTH family.</text>
</comment>
<feature type="binding site" evidence="7">
    <location>
        <position position="60"/>
    </location>
    <ligand>
        <name>tRNA</name>
        <dbReference type="ChEBI" id="CHEBI:17843"/>
    </ligand>
</feature>
<feature type="site" description="Stabilizes the basic form of H active site to accept a proton" evidence="7">
    <location>
        <position position="87"/>
    </location>
</feature>
<comment type="catalytic activity">
    <reaction evidence="7 8">
        <text>an N-acyl-L-alpha-aminoacyl-tRNA + H2O = an N-acyl-L-amino acid + a tRNA + H(+)</text>
        <dbReference type="Rhea" id="RHEA:54448"/>
        <dbReference type="Rhea" id="RHEA-COMP:10123"/>
        <dbReference type="Rhea" id="RHEA-COMP:13883"/>
        <dbReference type="ChEBI" id="CHEBI:15377"/>
        <dbReference type="ChEBI" id="CHEBI:15378"/>
        <dbReference type="ChEBI" id="CHEBI:59874"/>
        <dbReference type="ChEBI" id="CHEBI:78442"/>
        <dbReference type="ChEBI" id="CHEBI:138191"/>
        <dbReference type="EC" id="3.1.1.29"/>
    </reaction>
</comment>
<dbReference type="PANTHER" id="PTHR17224:SF1">
    <property type="entry name" value="PEPTIDYL-TRNA HYDROLASE"/>
    <property type="match status" value="1"/>
</dbReference>
<evidence type="ECO:0000256" key="6">
    <source>
        <dbReference type="ARBA" id="ARBA00050038"/>
    </source>
</evidence>
<comment type="function">
    <text evidence="7">Hydrolyzes ribosome-free peptidyl-tRNAs (with 1 or more amino acids incorporated), which drop off the ribosome during protein synthesis, or as a result of ribosome stalling.</text>
</comment>
<keyword evidence="4 7" id="KW-0694">RNA-binding</keyword>
<keyword evidence="2 7" id="KW-0820">tRNA-binding</keyword>
<evidence type="ECO:0000256" key="1">
    <source>
        <dbReference type="ARBA" id="ARBA00013260"/>
    </source>
</evidence>
<dbReference type="EMBL" id="CP148067">
    <property type="protein sequence ID" value="WXL29032.1"/>
    <property type="molecule type" value="Genomic_DNA"/>
</dbReference>
<evidence type="ECO:0000256" key="2">
    <source>
        <dbReference type="ARBA" id="ARBA00022555"/>
    </source>
</evidence>
<feature type="binding site" evidence="7">
    <location>
        <position position="108"/>
    </location>
    <ligand>
        <name>tRNA</name>
        <dbReference type="ChEBI" id="CHEBI:17843"/>
    </ligand>
</feature>
<keyword evidence="7" id="KW-0963">Cytoplasm</keyword>
<gene>
    <name evidence="7 10" type="primary">pth</name>
    <name evidence="10" type="ORF">WG617_03380</name>
</gene>
<feature type="active site" description="Proton acceptor" evidence="7">
    <location>
        <position position="19"/>
    </location>
</feature>
<feature type="site" description="Discriminates between blocked and unblocked aminoacyl-tRNA" evidence="7">
    <location>
        <position position="9"/>
    </location>
</feature>
<evidence type="ECO:0000256" key="8">
    <source>
        <dbReference type="RuleBase" id="RU000673"/>
    </source>
</evidence>
<dbReference type="InterPro" id="IPR018171">
    <property type="entry name" value="Pept_tRNA_hydro_CS"/>
</dbReference>
<dbReference type="HAMAP" id="MF_00083">
    <property type="entry name" value="Pept_tRNA_hydro_bact"/>
    <property type="match status" value="1"/>
</dbReference>
<dbReference type="Gene3D" id="3.40.50.1470">
    <property type="entry name" value="Peptidyl-tRNA hydrolase"/>
    <property type="match status" value="1"/>
</dbReference>
<reference evidence="10" key="1">
    <citation type="submission" date="2024-03" db="EMBL/GenBank/DDBJ databases">
        <title>Complete genome sequence of Mycoplasma felifaucium Z921 isolated from the trachea of a cheetah.</title>
        <authorList>
            <person name="Spergser J."/>
        </authorList>
    </citation>
    <scope>NUCLEOTIDE SEQUENCE [LARGE SCALE GENOMIC DNA]</scope>
    <source>
        <strain evidence="10">Z921</strain>
    </source>
</reference>
<evidence type="ECO:0000313" key="10">
    <source>
        <dbReference type="EMBL" id="WXL29032.1"/>
    </source>
</evidence>
<accession>A0ABZ2RRD2</accession>
<dbReference type="EC" id="3.1.1.29" evidence="1 7"/>
<feature type="binding site" evidence="7">
    <location>
        <position position="62"/>
    </location>
    <ligand>
        <name>tRNA</name>
        <dbReference type="ChEBI" id="CHEBI:17843"/>
    </ligand>
</feature>
<evidence type="ECO:0000256" key="9">
    <source>
        <dbReference type="RuleBase" id="RU004320"/>
    </source>
</evidence>
<dbReference type="NCBIfam" id="TIGR00447">
    <property type="entry name" value="pth"/>
    <property type="match status" value="1"/>
</dbReference>
<evidence type="ECO:0000313" key="11">
    <source>
        <dbReference type="Proteomes" id="UP001477443"/>
    </source>
</evidence>
<keyword evidence="11" id="KW-1185">Reference proteome</keyword>
<evidence type="ECO:0000256" key="4">
    <source>
        <dbReference type="ARBA" id="ARBA00022884"/>
    </source>
</evidence>
<dbReference type="PANTHER" id="PTHR17224">
    <property type="entry name" value="PEPTIDYL-TRNA HYDROLASE"/>
    <property type="match status" value="1"/>
</dbReference>
<dbReference type="SUPFAM" id="SSF53178">
    <property type="entry name" value="Peptidyl-tRNA hydrolase-like"/>
    <property type="match status" value="1"/>
</dbReference>
<name>A0ABZ2RRD2_9BACT</name>
<protein>
    <recommendedName>
        <fullName evidence="6 7">Peptidyl-tRNA hydrolase</fullName>
        <shortName evidence="7">Pth</shortName>
        <ecNumber evidence="1 7">3.1.1.29</ecNumber>
    </recommendedName>
</protein>
<evidence type="ECO:0000256" key="5">
    <source>
        <dbReference type="ARBA" id="ARBA00038063"/>
    </source>
</evidence>
<dbReference type="CDD" id="cd00462">
    <property type="entry name" value="PTH"/>
    <property type="match status" value="1"/>
</dbReference>
<dbReference type="RefSeq" id="WP_338822623.1">
    <property type="nucleotide sequence ID" value="NZ_CP148067.1"/>
</dbReference>
<sequence length="185" mass="20691">MKLIVGLGNPGESYKFTRHNVGFLAVDKICQKNNITLNKEKFNGEFVVCDDVIIARPLTYMNNSGDFVYALANFYKIDSSDIIIIYDEKDFKIGQAAIKIGGSSGGHNGIQSIMNHFKANDFKRLRVGIGTSTAIPLRNYVLSNFTVDEFKMIEPVLELASDAAMSFVFNDINTVMNNFNVNRKK</sequence>
<proteinExistence type="inferred from homology"/>
<dbReference type="InterPro" id="IPR036416">
    <property type="entry name" value="Pept_tRNA_hydro_sf"/>
</dbReference>
<keyword evidence="3 7" id="KW-0378">Hydrolase</keyword>
<evidence type="ECO:0000256" key="3">
    <source>
        <dbReference type="ARBA" id="ARBA00022801"/>
    </source>
</evidence>
<dbReference type="InterPro" id="IPR001328">
    <property type="entry name" value="Pept_tRNA_hydro"/>
</dbReference>
<evidence type="ECO:0000256" key="7">
    <source>
        <dbReference type="HAMAP-Rule" id="MF_00083"/>
    </source>
</evidence>
<dbReference type="Pfam" id="PF01195">
    <property type="entry name" value="Pept_tRNA_hydro"/>
    <property type="match status" value="1"/>
</dbReference>